<sequence>MHVKSGKRNLPPTQFTSVHAATGCFLHPRAVIQASFFKSILTVPVASTSCLPYTRSPCSVHSRHVGDATVWSRSVTRLPADVPKCTVSSTGIPQIMPAPN</sequence>
<dbReference type="AlphaFoldDB" id="A0A9P5SRQ2"/>
<dbReference type="PROSITE" id="PS51257">
    <property type="entry name" value="PROKAR_LIPOPROTEIN"/>
    <property type="match status" value="1"/>
</dbReference>
<accession>A0A9P5SRQ2</accession>
<dbReference type="Proteomes" id="UP000696485">
    <property type="component" value="Unassembled WGS sequence"/>
</dbReference>
<gene>
    <name evidence="1" type="ORF">BG006_009372</name>
</gene>
<protein>
    <submittedName>
        <fullName evidence="1">Uncharacterized protein</fullName>
    </submittedName>
</protein>
<comment type="caution">
    <text evidence="1">The sequence shown here is derived from an EMBL/GenBank/DDBJ whole genome shotgun (WGS) entry which is preliminary data.</text>
</comment>
<name>A0A9P5SRQ2_9FUNG</name>
<reference evidence="1" key="1">
    <citation type="journal article" date="2020" name="Fungal Divers.">
        <title>Resolving the Mortierellaceae phylogeny through synthesis of multi-gene phylogenetics and phylogenomics.</title>
        <authorList>
            <person name="Vandepol N."/>
            <person name="Liber J."/>
            <person name="Desiro A."/>
            <person name="Na H."/>
            <person name="Kennedy M."/>
            <person name="Barry K."/>
            <person name="Grigoriev I.V."/>
            <person name="Miller A.N."/>
            <person name="O'Donnell K."/>
            <person name="Stajich J.E."/>
            <person name="Bonito G."/>
        </authorList>
    </citation>
    <scope>NUCLEOTIDE SEQUENCE</scope>
    <source>
        <strain evidence="1">NVP1</strain>
    </source>
</reference>
<keyword evidence="2" id="KW-1185">Reference proteome</keyword>
<proteinExistence type="predicted"/>
<evidence type="ECO:0000313" key="2">
    <source>
        <dbReference type="Proteomes" id="UP000696485"/>
    </source>
</evidence>
<dbReference type="EMBL" id="JAAAUY010000068">
    <property type="protein sequence ID" value="KAF9336208.1"/>
    <property type="molecule type" value="Genomic_DNA"/>
</dbReference>
<organism evidence="1 2">
    <name type="scientific">Podila minutissima</name>
    <dbReference type="NCBI Taxonomy" id="64525"/>
    <lineage>
        <taxon>Eukaryota</taxon>
        <taxon>Fungi</taxon>
        <taxon>Fungi incertae sedis</taxon>
        <taxon>Mucoromycota</taxon>
        <taxon>Mortierellomycotina</taxon>
        <taxon>Mortierellomycetes</taxon>
        <taxon>Mortierellales</taxon>
        <taxon>Mortierellaceae</taxon>
        <taxon>Podila</taxon>
    </lineage>
</organism>
<evidence type="ECO:0000313" key="1">
    <source>
        <dbReference type="EMBL" id="KAF9336208.1"/>
    </source>
</evidence>